<dbReference type="PANTHER" id="PTHR14819:SF25">
    <property type="entry name" value="CHROMOSOME UNDETERMINED SCAFFOLD_52, WHOLE GENOME SHOTGUN SEQUENCE"/>
    <property type="match status" value="1"/>
</dbReference>
<dbReference type="CDD" id="cd00198">
    <property type="entry name" value="vWFA"/>
    <property type="match status" value="1"/>
</dbReference>
<dbReference type="RefSeq" id="XP_001432832.1">
    <property type="nucleotide sequence ID" value="XM_001432795.2"/>
</dbReference>
<evidence type="ECO:0000313" key="3">
    <source>
        <dbReference type="EMBL" id="CAK65435.1"/>
    </source>
</evidence>
<dbReference type="PROSITE" id="PS50234">
    <property type="entry name" value="VWFA"/>
    <property type="match status" value="1"/>
</dbReference>
<evidence type="ECO:0000313" key="4">
    <source>
        <dbReference type="Proteomes" id="UP000000600"/>
    </source>
</evidence>
<dbReference type="InterPro" id="IPR002035">
    <property type="entry name" value="VWF_A"/>
</dbReference>
<reference evidence="3 4" key="1">
    <citation type="journal article" date="2006" name="Nature">
        <title>Global trends of whole-genome duplications revealed by the ciliate Paramecium tetraurelia.</title>
        <authorList>
            <consortium name="Genoscope"/>
            <person name="Aury J.-M."/>
            <person name="Jaillon O."/>
            <person name="Duret L."/>
            <person name="Noel B."/>
            <person name="Jubin C."/>
            <person name="Porcel B.M."/>
            <person name="Segurens B."/>
            <person name="Daubin V."/>
            <person name="Anthouard V."/>
            <person name="Aiach N."/>
            <person name="Arnaiz O."/>
            <person name="Billaut A."/>
            <person name="Beisson J."/>
            <person name="Blanc I."/>
            <person name="Bouhouche K."/>
            <person name="Camara F."/>
            <person name="Duharcourt S."/>
            <person name="Guigo R."/>
            <person name="Gogendeau D."/>
            <person name="Katinka M."/>
            <person name="Keller A.-M."/>
            <person name="Kissmehl R."/>
            <person name="Klotz C."/>
            <person name="Koll F."/>
            <person name="Le Moue A."/>
            <person name="Lepere C."/>
            <person name="Malinsky S."/>
            <person name="Nowacki M."/>
            <person name="Nowak J.K."/>
            <person name="Plattner H."/>
            <person name="Poulain J."/>
            <person name="Ruiz F."/>
            <person name="Serrano V."/>
            <person name="Zagulski M."/>
            <person name="Dessen P."/>
            <person name="Betermier M."/>
            <person name="Weissenbach J."/>
            <person name="Scarpelli C."/>
            <person name="Schachter V."/>
            <person name="Sperling L."/>
            <person name="Meyer E."/>
            <person name="Cohen J."/>
            <person name="Wincker P."/>
        </authorList>
    </citation>
    <scope>NUCLEOTIDE SEQUENCE [LARGE SCALE GENOMIC DNA]</scope>
    <source>
        <strain evidence="3 4">Stock d4-2</strain>
    </source>
</reference>
<organism evidence="3 4">
    <name type="scientific">Paramecium tetraurelia</name>
    <dbReference type="NCBI Taxonomy" id="5888"/>
    <lineage>
        <taxon>Eukaryota</taxon>
        <taxon>Sar</taxon>
        <taxon>Alveolata</taxon>
        <taxon>Ciliophora</taxon>
        <taxon>Intramacronucleata</taxon>
        <taxon>Oligohymenophorea</taxon>
        <taxon>Peniculida</taxon>
        <taxon>Parameciidae</taxon>
        <taxon>Paramecium</taxon>
    </lineage>
</organism>
<dbReference type="GeneID" id="5018641"/>
<keyword evidence="1" id="KW-0175">Coiled coil</keyword>
<evidence type="ECO:0000259" key="2">
    <source>
        <dbReference type="PROSITE" id="PS50234"/>
    </source>
</evidence>
<gene>
    <name evidence="3" type="ORF">GSPATT00034914001</name>
</gene>
<dbReference type="SUPFAM" id="SSF53300">
    <property type="entry name" value="vWA-like"/>
    <property type="match status" value="1"/>
</dbReference>
<dbReference type="AlphaFoldDB" id="A0C3R8"/>
<feature type="coiled-coil region" evidence="1">
    <location>
        <begin position="276"/>
        <end position="303"/>
    </location>
</feature>
<dbReference type="HOGENOM" id="CLU_442451_0_0_1"/>
<dbReference type="InterPro" id="IPR036465">
    <property type="entry name" value="vWFA_dom_sf"/>
</dbReference>
<dbReference type="Proteomes" id="UP000000600">
    <property type="component" value="Unassembled WGS sequence"/>
</dbReference>
<sequence>MDNLEIKIDELNQCFFKYGAILGDIGQGLLYNFAIFVIWRIQCYQKYLEYKKQEQNLSVLKKRYLIIIIFKLKIIANEIINQSIRQNSVKFQIDARQELNQSVKDPKMQSCSLIDELDNKLFNKNQKQYSFDQTLHYINNPVNLIANEVNERTNKIREQFAKQYNQKLQETQMSYLNLLHQKLQNLSEKVTINSQAIEFFIQLDNPEDAPKMLYQIMMGYLRGTLAQGQLNNIQDKFKNIFSNPDDTCKISKELSDQKYQKIYLLSDFISGFINTIQEQIKSIQNLRIEIELFELQIQKIRSNLIGCRQCCPTCKRKCDQDNVDGHSHRCRNGHLLRVMAGILINNMPSLYQCEEIKQHYLVKEFNQESTNNMSQLKEIYQDWAFDDNINEQTKEKFTTFWKNNGKEFCQYRFSREGKEFKFVENQVEIQAAQQPSFHYIILLDDSGSMSGDRFNQAQNGLISSLSSAKDNQNIRVTIIIFNDNARCVVDSQTINMQTIKNAVVCNGGGTSFQSAFQLAYQKIAAVKNFEQFNKHVIFFYTDGGDSYPTQALNQFANLPQAQRMKIDLIACCLDKQQKTMINITDFFNKNCSFGKLQDQMEPSQIGEAWRNQTRQIIV</sequence>
<dbReference type="KEGG" id="ptm:GSPATT00034914001"/>
<feature type="domain" description="VWFA" evidence="2">
    <location>
        <begin position="438"/>
        <end position="570"/>
    </location>
</feature>
<dbReference type="Gene3D" id="3.40.50.410">
    <property type="entry name" value="von Willebrand factor, type A domain"/>
    <property type="match status" value="1"/>
</dbReference>
<proteinExistence type="predicted"/>
<dbReference type="Pfam" id="PF00092">
    <property type="entry name" value="VWA"/>
    <property type="match status" value="1"/>
</dbReference>
<dbReference type="EMBL" id="CT868039">
    <property type="protein sequence ID" value="CAK65435.1"/>
    <property type="molecule type" value="Genomic_DNA"/>
</dbReference>
<accession>A0C3R8</accession>
<dbReference type="OMA" id="ACCLDKQ"/>
<name>A0C3R8_PARTE</name>
<protein>
    <recommendedName>
        <fullName evidence="2">VWFA domain-containing protein</fullName>
    </recommendedName>
</protein>
<dbReference type="OrthoDB" id="687730at2759"/>
<dbReference type="InterPro" id="IPR052986">
    <property type="entry name" value="VLIG_GTPase"/>
</dbReference>
<evidence type="ECO:0000256" key="1">
    <source>
        <dbReference type="SAM" id="Coils"/>
    </source>
</evidence>
<dbReference type="PANTHER" id="PTHR14819">
    <property type="entry name" value="GTP-BINDING"/>
    <property type="match status" value="1"/>
</dbReference>
<dbReference type="SMART" id="SM00327">
    <property type="entry name" value="VWA"/>
    <property type="match status" value="1"/>
</dbReference>
<keyword evidence="4" id="KW-1185">Reference proteome</keyword>
<dbReference type="InParanoid" id="A0C3R8"/>